<feature type="coiled-coil region" evidence="1">
    <location>
        <begin position="468"/>
        <end position="495"/>
    </location>
</feature>
<evidence type="ECO:0000256" key="1">
    <source>
        <dbReference type="SAM" id="Coils"/>
    </source>
</evidence>
<dbReference type="Gene3D" id="3.20.20.140">
    <property type="entry name" value="Metal-dependent hydrolases"/>
    <property type="match status" value="1"/>
</dbReference>
<dbReference type="GO" id="GO:0006302">
    <property type="term" value="P:double-strand break repair"/>
    <property type="evidence" value="ECO:0007669"/>
    <property type="project" value="TreeGrafter"/>
</dbReference>
<dbReference type="InterPro" id="IPR027417">
    <property type="entry name" value="P-loop_NTPase"/>
</dbReference>
<dbReference type="Gene3D" id="3.40.50.300">
    <property type="entry name" value="P-loop containing nucleotide triphosphate hydrolases"/>
    <property type="match status" value="2"/>
</dbReference>
<dbReference type="EMBL" id="LZRT01000124">
    <property type="protein sequence ID" value="OUM84560.1"/>
    <property type="molecule type" value="Genomic_DNA"/>
</dbReference>
<dbReference type="PANTHER" id="PTHR32182">
    <property type="entry name" value="DNA REPLICATION AND REPAIR PROTEIN RECF"/>
    <property type="match status" value="1"/>
</dbReference>
<keyword evidence="1" id="KW-0175">Coiled coil</keyword>
<evidence type="ECO:0008006" key="4">
    <source>
        <dbReference type="Google" id="ProtNLM"/>
    </source>
</evidence>
<dbReference type="SUPFAM" id="SSF89550">
    <property type="entry name" value="PHP domain-like"/>
    <property type="match status" value="1"/>
</dbReference>
<organism evidence="2 3">
    <name type="scientific">Bacillus thermozeamaize</name>
    <dbReference type="NCBI Taxonomy" id="230954"/>
    <lineage>
        <taxon>Bacteria</taxon>
        <taxon>Bacillati</taxon>
        <taxon>Bacillota</taxon>
        <taxon>Bacilli</taxon>
        <taxon>Bacillales</taxon>
        <taxon>Bacillaceae</taxon>
        <taxon>Bacillus</taxon>
    </lineage>
</organism>
<proteinExistence type="predicted"/>
<comment type="caution">
    <text evidence="2">The sequence shown here is derived from an EMBL/GenBank/DDBJ whole genome shotgun (WGS) entry which is preliminary data.</text>
</comment>
<dbReference type="SUPFAM" id="SSF52540">
    <property type="entry name" value="P-loop containing nucleoside triphosphate hydrolases"/>
    <property type="match status" value="1"/>
</dbReference>
<accession>A0A1Y3PB67</accession>
<reference evidence="3" key="1">
    <citation type="submission" date="2016-06" db="EMBL/GenBank/DDBJ databases">
        <authorList>
            <person name="Nascimento L."/>
            <person name="Pereira R.V."/>
            <person name="Martins L.F."/>
            <person name="Quaggio R.B."/>
            <person name="Silva A.M."/>
            <person name="Setubal J.C."/>
        </authorList>
    </citation>
    <scope>NUCLEOTIDE SEQUENCE [LARGE SCALE GENOMIC DNA]</scope>
</reference>
<evidence type="ECO:0000313" key="3">
    <source>
        <dbReference type="Proteomes" id="UP000196475"/>
    </source>
</evidence>
<dbReference type="CDD" id="cd00882">
    <property type="entry name" value="Ras_like_GTPase"/>
    <property type="match status" value="1"/>
</dbReference>
<dbReference type="Proteomes" id="UP000196475">
    <property type="component" value="Unassembled WGS sequence"/>
</dbReference>
<dbReference type="GO" id="GO:0000731">
    <property type="term" value="P:DNA synthesis involved in DNA repair"/>
    <property type="evidence" value="ECO:0007669"/>
    <property type="project" value="TreeGrafter"/>
</dbReference>
<sequence length="916" mass="103496">MAFVRNPAPRWHEQVPGARWFRADLHVHTLDDLPSNKVSIPPGLRGSPDDPAFRKAYARALLQAAIARHIEVLGLTPHSAVLGGYGFDSVTWEIVETWNNDVDDDGLPFRDKIYAVFPGFEPSLSIGSRGVHLLFLFDPEIGRERYIAAFHGIMGGASPWSNGSLRNSKLVPQEVFECLEHLRKEDGGRWNYLCLAPHAFNKESGVFGQLKSQMLGMFPAHMVAGLELDDSKLPADYSNVKWLESAMKKYRQAFFHSSDAYKFDTQVTPKPGEVGYRFTMLKLASPTIEAVRQAFLASDSRLRLAFERVNGELVVASNLPDPLAGSRPWLRSVTVAGGTSFFGGPNRCQTFYFNPDFTCVIGGRMAGKSTLLDGLRYFGGYRLPEDRSLTSDVEKRGRERFAAGNTSIEVDVVGAVSNGGKLSQQWPAVFFTQRELRAVVDDQALLRSLLYNIVPECAKRFQWIERMLNRIDQELEREADSLDSLQRVLGELEEEFLAVSSARKSLYAFEQAGTERLTRSQADRAVVLSFKHHLKGIIEEVRMALEKIEGVSVPESSAEQVEQALHKVERELVQLKAGPVTNLRAHLLSLEERVEAATHVAEELTRKVQKEVFQALTEQGVSVEELERFDALTQAAERYEEVRLRVEHTRKQVEYHERRFALLERARHRLVLRERELMRRVAGEIETLFEGFIRLEIVPDGIVDALEGWIASVRQPGLTRWWNDFCPKIRHLPAGRDSLVTLILRQDELLNMSDNVRQRLKEVLTEEQRRRLRTLRTPDRYILQMKVAEGVYKEMNELSGGAQASLILSLLLVTNDNRALIIDQPEDELDATYLVNSALPALRRLKGRRQVIFVTHNANIVVNGDADHVIYLEADHERSTIAAQGAIEMPQVKAAILNVLDGGEDAFGLRRAKYGF</sequence>
<feature type="coiled-coil region" evidence="1">
    <location>
        <begin position="558"/>
        <end position="607"/>
    </location>
</feature>
<dbReference type="PANTHER" id="PTHR32182:SF19">
    <property type="entry name" value="HOMOLOGY WITH RECF PROTEIN"/>
    <property type="match status" value="1"/>
</dbReference>
<name>A0A1Y3PB67_9BACI</name>
<dbReference type="InterPro" id="IPR016195">
    <property type="entry name" value="Pol/histidinol_Pase-like"/>
</dbReference>
<evidence type="ECO:0000313" key="2">
    <source>
        <dbReference type="EMBL" id="OUM84560.1"/>
    </source>
</evidence>
<dbReference type="AlphaFoldDB" id="A0A1Y3PB67"/>
<protein>
    <recommendedName>
        <fullName evidence="4">Rad50/SbcC-type AAA domain-containing protein</fullName>
    </recommendedName>
</protein>
<gene>
    <name evidence="2" type="ORF">BAA01_11410</name>
</gene>